<proteinExistence type="predicted"/>
<feature type="transmembrane region" description="Helical" evidence="6">
    <location>
        <begin position="12"/>
        <end position="31"/>
    </location>
</feature>
<feature type="transmembrane region" description="Helical" evidence="6">
    <location>
        <begin position="147"/>
        <end position="169"/>
    </location>
</feature>
<feature type="transmembrane region" description="Helical" evidence="6">
    <location>
        <begin position="117"/>
        <end position="135"/>
    </location>
</feature>
<reference evidence="8 9" key="1">
    <citation type="submission" date="2020-08" db="EMBL/GenBank/DDBJ databases">
        <title>Genomic Encyclopedia of Type Strains, Phase III (KMG-III): the genomes of soil and plant-associated and newly described type strains.</title>
        <authorList>
            <person name="Whitman W."/>
        </authorList>
    </citation>
    <scope>NUCLEOTIDE SEQUENCE [LARGE SCALE GENOMIC DNA]</scope>
    <source>
        <strain evidence="8 9">CECT 8577</strain>
    </source>
</reference>
<dbReference type="AlphaFoldDB" id="A0A839S6W4"/>
<keyword evidence="2" id="KW-0813">Transport</keyword>
<dbReference type="InterPro" id="IPR036259">
    <property type="entry name" value="MFS_trans_sf"/>
</dbReference>
<dbReference type="Proteomes" id="UP000550714">
    <property type="component" value="Unassembled WGS sequence"/>
</dbReference>
<evidence type="ECO:0000256" key="5">
    <source>
        <dbReference type="ARBA" id="ARBA00023136"/>
    </source>
</evidence>
<dbReference type="PANTHER" id="PTHR23501">
    <property type="entry name" value="MAJOR FACILITATOR SUPERFAMILY"/>
    <property type="match status" value="1"/>
</dbReference>
<evidence type="ECO:0000256" key="2">
    <source>
        <dbReference type="ARBA" id="ARBA00022448"/>
    </source>
</evidence>
<dbReference type="PANTHER" id="PTHR23501:SF191">
    <property type="entry name" value="VACUOLAR BASIC AMINO ACID TRANSPORTER 4"/>
    <property type="match status" value="1"/>
</dbReference>
<evidence type="ECO:0000313" key="8">
    <source>
        <dbReference type="EMBL" id="MBB3053122.1"/>
    </source>
</evidence>
<feature type="transmembrane region" description="Helical" evidence="6">
    <location>
        <begin position="175"/>
        <end position="193"/>
    </location>
</feature>
<dbReference type="EMBL" id="JACHWU010000007">
    <property type="protein sequence ID" value="MBB3053122.1"/>
    <property type="molecule type" value="Genomic_DNA"/>
</dbReference>
<dbReference type="RefSeq" id="WP_221219886.1">
    <property type="nucleotide sequence ID" value="NZ_JACHWU010000007.1"/>
</dbReference>
<feature type="transmembrane region" description="Helical" evidence="6">
    <location>
        <begin position="276"/>
        <end position="297"/>
    </location>
</feature>
<accession>A0A839S6W4</accession>
<feature type="transmembrane region" description="Helical" evidence="6">
    <location>
        <begin position="403"/>
        <end position="427"/>
    </location>
</feature>
<feature type="transmembrane region" description="Helical" evidence="6">
    <location>
        <begin position="309"/>
        <end position="330"/>
    </location>
</feature>
<dbReference type="Gene3D" id="1.20.1720.10">
    <property type="entry name" value="Multidrug resistance protein D"/>
    <property type="match status" value="1"/>
</dbReference>
<dbReference type="GO" id="GO:0022857">
    <property type="term" value="F:transmembrane transporter activity"/>
    <property type="evidence" value="ECO:0007669"/>
    <property type="project" value="InterPro"/>
</dbReference>
<evidence type="ECO:0000256" key="4">
    <source>
        <dbReference type="ARBA" id="ARBA00022989"/>
    </source>
</evidence>
<keyword evidence="5 6" id="KW-0472">Membrane</keyword>
<feature type="transmembrane region" description="Helical" evidence="6">
    <location>
        <begin position="51"/>
        <end position="74"/>
    </location>
</feature>
<dbReference type="InterPro" id="IPR011701">
    <property type="entry name" value="MFS"/>
</dbReference>
<dbReference type="PROSITE" id="PS50850">
    <property type="entry name" value="MFS"/>
    <property type="match status" value="1"/>
</dbReference>
<evidence type="ECO:0000256" key="3">
    <source>
        <dbReference type="ARBA" id="ARBA00022692"/>
    </source>
</evidence>
<feature type="transmembrane region" description="Helical" evidence="6">
    <location>
        <begin position="235"/>
        <end position="252"/>
    </location>
</feature>
<evidence type="ECO:0000259" key="7">
    <source>
        <dbReference type="PROSITE" id="PS50850"/>
    </source>
</evidence>
<comment type="subcellular location">
    <subcellularLocation>
        <location evidence="1">Cell inner membrane</location>
        <topology evidence="1">Multi-pass membrane protein</topology>
    </subcellularLocation>
</comment>
<dbReference type="Gene3D" id="1.20.1250.20">
    <property type="entry name" value="MFS general substrate transporter like domains"/>
    <property type="match status" value="1"/>
</dbReference>
<feature type="transmembrane region" description="Helical" evidence="6">
    <location>
        <begin position="366"/>
        <end position="391"/>
    </location>
</feature>
<evidence type="ECO:0000256" key="1">
    <source>
        <dbReference type="ARBA" id="ARBA00004429"/>
    </source>
</evidence>
<feature type="transmembrane region" description="Helical" evidence="6">
    <location>
        <begin position="86"/>
        <end position="111"/>
    </location>
</feature>
<sequence>MDTTATETNKRAPALAVNLSFAALLMGLLMAQLDTNIVVAALPVISDDLQLGDAIAGVTASTLLTVTVFTPVWGKLGDVLGRRFTFVASVLVFGVASLLCAVAPTTGVLIAGRALQGIGAGGLIVTAVSAVAVIFDKEELVRRQIWVTAVFGISSLAGPPAGAFLASAWGWRSIFYINLPICVLALLVGVWGLPKEPSHGSLKRFDYPGALAIVIGGSALVGVGSSETLARNAAYAVPLVVVTISALVFLIWRERRASEPLITASLLRNITLRQTLVTTLLIGITLFGTFTFVPLALRSGAGVSTETSGAMLLALTGGQLVIVLFFSLLVRRNRNLTMWTTVSLVIGVAGLVLLTVLPLLPQVVAIPVAVMGLTLAGAALGLSLQVLTLAGQATAEPGQIGQVMGTITFTRQLGGALGAAGFGWIVLLAPQGAAAPAWVLGIAALLLMTALLSRPRDIPELKNDGGGW</sequence>
<evidence type="ECO:0000313" key="9">
    <source>
        <dbReference type="Proteomes" id="UP000550714"/>
    </source>
</evidence>
<feature type="transmembrane region" description="Helical" evidence="6">
    <location>
        <begin position="205"/>
        <end position="223"/>
    </location>
</feature>
<gene>
    <name evidence="8" type="ORF">FHS23_004165</name>
</gene>
<feature type="transmembrane region" description="Helical" evidence="6">
    <location>
        <begin position="342"/>
        <end position="360"/>
    </location>
</feature>
<dbReference type="GO" id="GO:0005886">
    <property type="term" value="C:plasma membrane"/>
    <property type="evidence" value="ECO:0007669"/>
    <property type="project" value="UniProtKB-SubCell"/>
</dbReference>
<feature type="transmembrane region" description="Helical" evidence="6">
    <location>
        <begin position="433"/>
        <end position="452"/>
    </location>
</feature>
<dbReference type="Pfam" id="PF07690">
    <property type="entry name" value="MFS_1"/>
    <property type="match status" value="1"/>
</dbReference>
<dbReference type="InterPro" id="IPR020846">
    <property type="entry name" value="MFS_dom"/>
</dbReference>
<dbReference type="SUPFAM" id="SSF103473">
    <property type="entry name" value="MFS general substrate transporter"/>
    <property type="match status" value="1"/>
</dbReference>
<organism evidence="8 9">
    <name type="scientific">Prauserella isguenensis</name>
    <dbReference type="NCBI Taxonomy" id="1470180"/>
    <lineage>
        <taxon>Bacteria</taxon>
        <taxon>Bacillati</taxon>
        <taxon>Actinomycetota</taxon>
        <taxon>Actinomycetes</taxon>
        <taxon>Pseudonocardiales</taxon>
        <taxon>Pseudonocardiaceae</taxon>
        <taxon>Prauserella</taxon>
    </lineage>
</organism>
<evidence type="ECO:0000256" key="6">
    <source>
        <dbReference type="SAM" id="Phobius"/>
    </source>
</evidence>
<keyword evidence="4 6" id="KW-1133">Transmembrane helix</keyword>
<comment type="caution">
    <text evidence="8">The sequence shown here is derived from an EMBL/GenBank/DDBJ whole genome shotgun (WGS) entry which is preliminary data.</text>
</comment>
<feature type="domain" description="Major facilitator superfamily (MFS) profile" evidence="7">
    <location>
        <begin position="20"/>
        <end position="462"/>
    </location>
</feature>
<keyword evidence="9" id="KW-1185">Reference proteome</keyword>
<keyword evidence="3 6" id="KW-0812">Transmembrane</keyword>
<name>A0A839S6W4_9PSEU</name>
<protein>
    <submittedName>
        <fullName evidence="8">MFS family permease</fullName>
    </submittedName>
</protein>